<dbReference type="SMART" id="SM00149">
    <property type="entry name" value="PLCYc"/>
    <property type="match status" value="1"/>
</dbReference>
<keyword evidence="2" id="KW-0442">Lipid degradation</keyword>
<dbReference type="InterPro" id="IPR035892">
    <property type="entry name" value="C2_domain_sf"/>
</dbReference>
<evidence type="ECO:0000256" key="3">
    <source>
        <dbReference type="SAM" id="MobiDB-lite"/>
    </source>
</evidence>
<dbReference type="SUPFAM" id="SSF51695">
    <property type="entry name" value="PLC-like phosphodiesterases"/>
    <property type="match status" value="1"/>
</dbReference>
<dbReference type="InterPro" id="IPR001192">
    <property type="entry name" value="PI-PLC_fam"/>
</dbReference>
<sequence>MSQIPVAAESSVEMPVSTPAPAPKAAASPPPVAELDATMLSHLLRVFNMHAKGPNQSWDADQVATFLTRVQGDKDCVAGKPSAEMDFHGFLRYLTSPAADITAPLPPQDVESYPLLSYYINSSHNTYLTGNQLYSDASTTAYRTVLECGCRCIEIDVWDGEDDDSDSSSDTDKKRAEDGSSSDENDASNMKKRQRKAVARREMVHRAKEKARQTLPTSLTARFSKSTLGRRLEQYVEKSLEDRPARPRRAPSSSEEGNALPSPPVEPRVLHGHTLTRQVSFRAVCATIRKYGFATTDMPLIVSLEVHCTAQQQDVMVQIMEQEWGDLLLEQRSPDATTERTDGNILPAPVTLPSPGSLRNKIVIKVKYVPPAKSTSSRSPAGDDDGTASEDQGISGKLANIATTTSVANLSSPSATLAVSTPQVSVADGAAVKPPKIIQALSQLGIYTQGVSFKSLSQPEAVMPTHVFSLSENNLMEVHAKHGLALFNHNRRFFMRAYPSGLRIGSSNLDPACFWRKGVQIAALNWQNCDKGMMLNDAMFLGTGGYVLKPKGYRGDAIRGNAAASEPDRSGLNVSFLPPPTAPASMSGAEPVASLPLLPKYLNLSITVIAAQGLSLPRPRSDDSDEAGSDTSTDAGNEPAAMPPTPTSTRTIRPFVKIVLHVDDHPEQTGEDADRARTGEYKVKTHVAKDSSTDGGRNPDFGQELLRFTNVPLAAPLPTTEAAMVAAVADAELMPKITAAESAAVAASLSFVRFLVKDTGGAMRRDTLLGWAAVRLDRLQPGYRLVRLRDPVHMRPNGALLLVKIDKQVT</sequence>
<evidence type="ECO:0000256" key="1">
    <source>
        <dbReference type="ARBA" id="ARBA00023224"/>
    </source>
</evidence>
<dbReference type="EC" id="3.1.4.11" evidence="2"/>
<evidence type="ECO:0000313" key="6">
    <source>
        <dbReference type="Proteomes" id="UP001642502"/>
    </source>
</evidence>
<dbReference type="Pfam" id="PF00388">
    <property type="entry name" value="PI-PLC-X"/>
    <property type="match status" value="1"/>
</dbReference>
<dbReference type="SUPFAM" id="SSF49562">
    <property type="entry name" value="C2 domain (Calcium/lipid-binding domain, CaLB)"/>
    <property type="match status" value="1"/>
</dbReference>
<evidence type="ECO:0000313" key="5">
    <source>
        <dbReference type="EMBL" id="CAK7271835.1"/>
    </source>
</evidence>
<feature type="compositionally biased region" description="Polar residues" evidence="3">
    <location>
        <begin position="214"/>
        <end position="223"/>
    </location>
</feature>
<organism evidence="5 6">
    <name type="scientific">Sporothrix epigloea</name>
    <dbReference type="NCBI Taxonomy" id="1892477"/>
    <lineage>
        <taxon>Eukaryota</taxon>
        <taxon>Fungi</taxon>
        <taxon>Dikarya</taxon>
        <taxon>Ascomycota</taxon>
        <taxon>Pezizomycotina</taxon>
        <taxon>Sordariomycetes</taxon>
        <taxon>Sordariomycetidae</taxon>
        <taxon>Ophiostomatales</taxon>
        <taxon>Ophiostomataceae</taxon>
        <taxon>Sporothrix</taxon>
    </lineage>
</organism>
<protein>
    <recommendedName>
        <fullName evidence="2">Phosphoinositide phospholipase C</fullName>
        <ecNumber evidence="2">3.1.4.11</ecNumber>
    </recommendedName>
</protein>
<accession>A0ABP0DU64</accession>
<dbReference type="SMART" id="SM00239">
    <property type="entry name" value="C2"/>
    <property type="match status" value="1"/>
</dbReference>
<feature type="region of interest" description="Disordered" evidence="3">
    <location>
        <begin position="616"/>
        <end position="649"/>
    </location>
</feature>
<evidence type="ECO:0000259" key="4">
    <source>
        <dbReference type="PROSITE" id="PS50008"/>
    </source>
</evidence>
<comment type="catalytic activity">
    <reaction evidence="2">
        <text>a 1,2-diacyl-sn-glycero-3-phospho-(1D-myo-inositol-4,5-bisphosphate) + H2O = 1D-myo-inositol 1,4,5-trisphosphate + a 1,2-diacyl-sn-glycerol + H(+)</text>
        <dbReference type="Rhea" id="RHEA:33179"/>
        <dbReference type="ChEBI" id="CHEBI:15377"/>
        <dbReference type="ChEBI" id="CHEBI:15378"/>
        <dbReference type="ChEBI" id="CHEBI:17815"/>
        <dbReference type="ChEBI" id="CHEBI:58456"/>
        <dbReference type="ChEBI" id="CHEBI:203600"/>
        <dbReference type="EC" id="3.1.4.11"/>
    </reaction>
</comment>
<dbReference type="InterPro" id="IPR001711">
    <property type="entry name" value="PLipase_C_Pinositol-sp_Y"/>
</dbReference>
<keyword evidence="1" id="KW-0807">Transducer</keyword>
<dbReference type="Gene3D" id="2.60.40.150">
    <property type="entry name" value="C2 domain"/>
    <property type="match status" value="1"/>
</dbReference>
<feature type="region of interest" description="Disordered" evidence="3">
    <location>
        <begin position="235"/>
        <end position="269"/>
    </location>
</feature>
<reference evidence="5 6" key="1">
    <citation type="submission" date="2024-01" db="EMBL/GenBank/DDBJ databases">
        <authorList>
            <person name="Allen C."/>
            <person name="Tagirdzhanova G."/>
        </authorList>
    </citation>
    <scope>NUCLEOTIDE SEQUENCE [LARGE SCALE GENOMIC DNA]</scope>
    <source>
        <strain evidence="5 6">CBS 119000</strain>
    </source>
</reference>
<feature type="compositionally biased region" description="Pro residues" evidence="3">
    <location>
        <begin position="18"/>
        <end position="30"/>
    </location>
</feature>
<dbReference type="EMBL" id="CAWUON010000078">
    <property type="protein sequence ID" value="CAK7271835.1"/>
    <property type="molecule type" value="Genomic_DNA"/>
</dbReference>
<dbReference type="PANTHER" id="PTHR10336:SF82">
    <property type="entry name" value="PHOSPHOINOSITIDE PHOSPHOLIPASE C"/>
    <property type="match status" value="1"/>
</dbReference>
<proteinExistence type="predicted"/>
<dbReference type="Proteomes" id="UP001642502">
    <property type="component" value="Unassembled WGS sequence"/>
</dbReference>
<dbReference type="PRINTS" id="PR00390">
    <property type="entry name" value="PHPHLIPASEC"/>
</dbReference>
<name>A0ABP0DU64_9PEZI</name>
<dbReference type="InterPro" id="IPR017946">
    <property type="entry name" value="PLC-like_Pdiesterase_TIM-brl"/>
</dbReference>
<evidence type="ECO:0000256" key="2">
    <source>
        <dbReference type="RuleBase" id="RU361133"/>
    </source>
</evidence>
<dbReference type="CDD" id="cd00275">
    <property type="entry name" value="C2_PLC_like"/>
    <property type="match status" value="1"/>
</dbReference>
<keyword evidence="6" id="KW-1185">Reference proteome</keyword>
<dbReference type="InterPro" id="IPR056584">
    <property type="entry name" value="EF-hand_15"/>
</dbReference>
<feature type="domain" description="PI-PLC Y-box" evidence="4">
    <location>
        <begin position="441"/>
        <end position="554"/>
    </location>
</feature>
<comment type="caution">
    <text evidence="5">The sequence shown here is derived from an EMBL/GenBank/DDBJ whole genome shotgun (WGS) entry which is preliminary data.</text>
</comment>
<dbReference type="Pfam" id="PF23617">
    <property type="entry name" value="EF-hand_15"/>
    <property type="match status" value="1"/>
</dbReference>
<feature type="region of interest" description="Disordered" evidence="3">
    <location>
        <begin position="161"/>
        <end position="223"/>
    </location>
</feature>
<dbReference type="PROSITE" id="PS50008">
    <property type="entry name" value="PIPLC_Y_DOMAIN"/>
    <property type="match status" value="1"/>
</dbReference>
<feature type="compositionally biased region" description="Basic and acidic residues" evidence="3">
    <location>
        <begin position="235"/>
        <end position="245"/>
    </location>
</feature>
<feature type="compositionally biased region" description="Basic and acidic residues" evidence="3">
    <location>
        <begin position="199"/>
        <end position="212"/>
    </location>
</feature>
<keyword evidence="2" id="KW-0443">Lipid metabolism</keyword>
<feature type="region of interest" description="Disordered" evidence="3">
    <location>
        <begin position="372"/>
        <end position="392"/>
    </location>
</feature>
<keyword evidence="2" id="KW-0378">Hydrolase</keyword>
<feature type="region of interest" description="Disordered" evidence="3">
    <location>
        <begin position="1"/>
        <end position="30"/>
    </location>
</feature>
<dbReference type="InterPro" id="IPR000909">
    <property type="entry name" value="PLipase_C_PInositol-sp_X_dom"/>
</dbReference>
<dbReference type="Pfam" id="PF00387">
    <property type="entry name" value="PI-PLC-Y"/>
    <property type="match status" value="1"/>
</dbReference>
<dbReference type="InterPro" id="IPR000008">
    <property type="entry name" value="C2_dom"/>
</dbReference>
<dbReference type="Gene3D" id="3.20.20.190">
    <property type="entry name" value="Phosphatidylinositol (PI) phosphodiesterase"/>
    <property type="match status" value="1"/>
</dbReference>
<gene>
    <name evidence="5" type="ORF">SEPCBS119000_004809</name>
</gene>
<dbReference type="PROSITE" id="PS50007">
    <property type="entry name" value="PIPLC_X_DOMAIN"/>
    <property type="match status" value="1"/>
</dbReference>
<dbReference type="SMART" id="SM00148">
    <property type="entry name" value="PLCXc"/>
    <property type="match status" value="1"/>
</dbReference>
<dbReference type="PANTHER" id="PTHR10336">
    <property type="entry name" value="PHOSPHOINOSITIDE-SPECIFIC PHOSPHOLIPASE C FAMILY PROTEIN"/>
    <property type="match status" value="1"/>
</dbReference>